<evidence type="ECO:0000313" key="2">
    <source>
        <dbReference type="EMBL" id="EFE39605.1"/>
    </source>
</evidence>
<dbReference type="HOGENOM" id="CLU_064752_0_0_1"/>
<reference evidence="3" key="1">
    <citation type="journal article" date="2011" name="Genome Biol.">
        <title>Comparative and functional genomics provide insights into the pathogenicity of dermatophytic fungi.</title>
        <authorList>
            <person name="Burmester A."/>
            <person name="Shelest E."/>
            <person name="Gloeckner G."/>
            <person name="Heddergott C."/>
            <person name="Schindler S."/>
            <person name="Staib P."/>
            <person name="Heidel A."/>
            <person name="Felder M."/>
            <person name="Petzold A."/>
            <person name="Szafranski K."/>
            <person name="Feuermann M."/>
            <person name="Pedruzzi I."/>
            <person name="Priebe S."/>
            <person name="Groth M."/>
            <person name="Winkler R."/>
            <person name="Li W."/>
            <person name="Kniemeyer O."/>
            <person name="Schroeckh V."/>
            <person name="Hertweck C."/>
            <person name="Hube B."/>
            <person name="White T.C."/>
            <person name="Platzer M."/>
            <person name="Guthke R."/>
            <person name="Heitman J."/>
            <person name="Woestemeyer J."/>
            <person name="Zipfel P.F."/>
            <person name="Monod M."/>
            <person name="Brakhage A.A."/>
        </authorList>
    </citation>
    <scope>NUCLEOTIDE SEQUENCE [LARGE SCALE GENOMIC DNA]</scope>
    <source>
        <strain evidence="3">HKI 0517</strain>
    </source>
</reference>
<feature type="compositionally biased region" description="Polar residues" evidence="1">
    <location>
        <begin position="263"/>
        <end position="276"/>
    </location>
</feature>
<name>D4DEW6_TRIVH</name>
<dbReference type="EMBL" id="ACYE01000313">
    <property type="protein sequence ID" value="EFE39605.1"/>
    <property type="molecule type" value="Genomic_DNA"/>
</dbReference>
<dbReference type="GeneID" id="9583994"/>
<feature type="compositionally biased region" description="Polar residues" evidence="1">
    <location>
        <begin position="112"/>
        <end position="123"/>
    </location>
</feature>
<feature type="region of interest" description="Disordered" evidence="1">
    <location>
        <begin position="150"/>
        <end position="192"/>
    </location>
</feature>
<dbReference type="OrthoDB" id="5345625at2759"/>
<dbReference type="RefSeq" id="XP_003020223.1">
    <property type="nucleotide sequence ID" value="XM_003020177.1"/>
</dbReference>
<accession>D4DEW6</accession>
<dbReference type="Proteomes" id="UP000008383">
    <property type="component" value="Unassembled WGS sequence"/>
</dbReference>
<feature type="region of interest" description="Disordered" evidence="1">
    <location>
        <begin position="1"/>
        <end position="81"/>
    </location>
</feature>
<dbReference type="KEGG" id="tve:TRV_05706"/>
<evidence type="ECO:0000256" key="1">
    <source>
        <dbReference type="SAM" id="MobiDB-lite"/>
    </source>
</evidence>
<comment type="caution">
    <text evidence="2">The sequence shown here is derived from an EMBL/GenBank/DDBJ whole genome shotgun (WGS) entry which is preliminary data.</text>
</comment>
<evidence type="ECO:0000313" key="3">
    <source>
        <dbReference type="Proteomes" id="UP000008383"/>
    </source>
</evidence>
<organism evidence="2 3">
    <name type="scientific">Trichophyton verrucosum (strain HKI 0517)</name>
    <dbReference type="NCBI Taxonomy" id="663202"/>
    <lineage>
        <taxon>Eukaryota</taxon>
        <taxon>Fungi</taxon>
        <taxon>Dikarya</taxon>
        <taxon>Ascomycota</taxon>
        <taxon>Pezizomycotina</taxon>
        <taxon>Eurotiomycetes</taxon>
        <taxon>Eurotiomycetidae</taxon>
        <taxon>Onygenales</taxon>
        <taxon>Arthrodermataceae</taxon>
        <taxon>Trichophyton</taxon>
    </lineage>
</organism>
<feature type="region of interest" description="Disordered" evidence="1">
    <location>
        <begin position="112"/>
        <end position="132"/>
    </location>
</feature>
<feature type="compositionally biased region" description="Low complexity" evidence="1">
    <location>
        <begin position="150"/>
        <end position="164"/>
    </location>
</feature>
<sequence>MSLASSAPPRPALLNKTTNALLSPRKHNSASSMGSDDNVSKQVTRNHTPSSPIQLVGKKRSIDQVDVDQYRPSTAASSFNSQNRREDEFYIYDESTHSSMDIDKETSFLQYSSHNKASDSQEQAAEKGCSQESTSISSLLNLSFESEGGNYSNNRNINNAKRNSPLSSPNPPQKSTRGQTISSSSSIPTDPEARKLFIQQKAGLLREKVQTAMKNIRDHSEMDRRIKELEALCPQAWNTANQQATPSSSHSETRSDLAPGVQQGPSVASFGQNNDQKGGDYAATPTQQNMNQQPQVPLPSQPAGNNQPVQPQSVNNAATVPVIQKEKTTVDRKALRVNHEIAVDGLLRLMKTTSEYDALDEWAGP</sequence>
<proteinExistence type="predicted"/>
<gene>
    <name evidence="2" type="ORF">TRV_05706</name>
</gene>
<keyword evidence="3" id="KW-1185">Reference proteome</keyword>
<protein>
    <submittedName>
        <fullName evidence="2">Uncharacterized protein</fullName>
    </submittedName>
</protein>
<feature type="region of interest" description="Disordered" evidence="1">
    <location>
        <begin position="239"/>
        <end position="311"/>
    </location>
</feature>
<feature type="compositionally biased region" description="Low complexity" evidence="1">
    <location>
        <begin position="282"/>
        <end position="295"/>
    </location>
</feature>
<feature type="compositionally biased region" description="Polar residues" evidence="1">
    <location>
        <begin position="239"/>
        <end position="250"/>
    </location>
</feature>
<feature type="compositionally biased region" description="Polar residues" evidence="1">
    <location>
        <begin position="29"/>
        <end position="53"/>
    </location>
</feature>
<dbReference type="AlphaFoldDB" id="D4DEW6"/>
<feature type="compositionally biased region" description="Polar residues" evidence="1">
    <location>
        <begin position="71"/>
        <end position="81"/>
    </location>
</feature>